<comment type="similarity">
    <text evidence="1">Belongs to the carbon-nitrogen hydrolase superfamily. Nitrilase family.</text>
</comment>
<evidence type="ECO:0000259" key="2">
    <source>
        <dbReference type="PROSITE" id="PS50263"/>
    </source>
</evidence>
<feature type="domain" description="CN hydrolase" evidence="2">
    <location>
        <begin position="5"/>
        <end position="286"/>
    </location>
</feature>
<dbReference type="PROSITE" id="PS50263">
    <property type="entry name" value="CN_HYDROLASE"/>
    <property type="match status" value="1"/>
</dbReference>
<dbReference type="InterPro" id="IPR003010">
    <property type="entry name" value="C-N_Hydrolase"/>
</dbReference>
<dbReference type="PANTHER" id="PTHR46044:SF2">
    <property type="entry name" value="CN HYDROLASE DOMAIN-CONTAINING PROTEIN"/>
    <property type="match status" value="1"/>
</dbReference>
<comment type="caution">
    <text evidence="3">The sequence shown here is derived from an EMBL/GenBank/DDBJ whole genome shotgun (WGS) entry which is preliminary data.</text>
</comment>
<keyword evidence="4" id="KW-1185">Reference proteome</keyword>
<accession>A0ABV2ZCC3</accession>
<dbReference type="Pfam" id="PF00795">
    <property type="entry name" value="CN_hydrolase"/>
    <property type="match status" value="1"/>
</dbReference>
<gene>
    <name evidence="3" type="ORF">AB0E89_06345</name>
</gene>
<protein>
    <submittedName>
        <fullName evidence="3">Carbon-nitrogen hydrolase family protein</fullName>
    </submittedName>
</protein>
<dbReference type="InterPro" id="IPR044149">
    <property type="entry name" value="Nitrilases_CHs"/>
</dbReference>
<dbReference type="InterPro" id="IPR036526">
    <property type="entry name" value="C-N_Hydrolase_sf"/>
</dbReference>
<organism evidence="3 4">
    <name type="scientific">Streptomyces sp. 900129855</name>
    <dbReference type="NCBI Taxonomy" id="3155129"/>
    <lineage>
        <taxon>Bacteria</taxon>
        <taxon>Bacillati</taxon>
        <taxon>Actinomycetota</taxon>
        <taxon>Actinomycetes</taxon>
        <taxon>Kitasatosporales</taxon>
        <taxon>Streptomycetaceae</taxon>
        <taxon>Streptomyces</taxon>
    </lineage>
</organism>
<dbReference type="SUPFAM" id="SSF56317">
    <property type="entry name" value="Carbon-nitrogen hydrolase"/>
    <property type="match status" value="1"/>
</dbReference>
<dbReference type="Proteomes" id="UP001550739">
    <property type="component" value="Unassembled WGS sequence"/>
</dbReference>
<sequence length="337" mass="36346">MSTPRTVAAAHLAPVFLDASATTAKAVDAIAEAARSGAELVAFPEAYIPGFPVWAALRAPIHNHDLFKAYVTASVYIDGPEIQALRQAARTNGITVSVGISERSRASVGSIWNTNVVIGPDGSIVNHHRKIVPTFYEKLVWTPGDGHGLTVDDTQVGRLGMLICGENTNPLARYTLMAQAEQVHVSTYPPLWPTRDPAGGGKPYDLEAAIRVRAGAHSFEAKAFNVVVSSVLDDTTRSGLAKLGAEALRVLEETARGVSLVIDPFAEVISDVLRDDEGLLVQQIDLDACIEPKQFHDVAGYYNRFDIFDLRVNRRRVEPISFLPDAPASSSQQHSAS</sequence>
<keyword evidence="3" id="KW-0378">Hydrolase</keyword>
<evidence type="ECO:0000256" key="1">
    <source>
        <dbReference type="ARBA" id="ARBA00008129"/>
    </source>
</evidence>
<proteinExistence type="inferred from homology"/>
<reference evidence="3 4" key="1">
    <citation type="submission" date="2024-06" db="EMBL/GenBank/DDBJ databases">
        <title>The Natural Products Discovery Center: Release of the First 8490 Sequenced Strains for Exploring Actinobacteria Biosynthetic Diversity.</title>
        <authorList>
            <person name="Kalkreuter E."/>
            <person name="Kautsar S.A."/>
            <person name="Yang D."/>
            <person name="Bader C.D."/>
            <person name="Teijaro C.N."/>
            <person name="Fluegel L."/>
            <person name="Davis C.M."/>
            <person name="Simpson J.R."/>
            <person name="Lauterbach L."/>
            <person name="Steele A.D."/>
            <person name="Gui C."/>
            <person name="Meng S."/>
            <person name="Li G."/>
            <person name="Viehrig K."/>
            <person name="Ye F."/>
            <person name="Su P."/>
            <person name="Kiefer A.F."/>
            <person name="Nichols A."/>
            <person name="Cepeda A.J."/>
            <person name="Yan W."/>
            <person name="Fan B."/>
            <person name="Jiang Y."/>
            <person name="Adhikari A."/>
            <person name="Zheng C.-J."/>
            <person name="Schuster L."/>
            <person name="Cowan T.M."/>
            <person name="Smanski M.J."/>
            <person name="Chevrette M.G."/>
            <person name="De Carvalho L.P.S."/>
            <person name="Shen B."/>
        </authorList>
    </citation>
    <scope>NUCLEOTIDE SEQUENCE [LARGE SCALE GENOMIC DNA]</scope>
    <source>
        <strain evidence="3 4">NPDC033843</strain>
    </source>
</reference>
<dbReference type="Gene3D" id="3.60.110.10">
    <property type="entry name" value="Carbon-nitrogen hydrolase"/>
    <property type="match status" value="1"/>
</dbReference>
<dbReference type="CDD" id="cd07564">
    <property type="entry name" value="nitrilases_CHs"/>
    <property type="match status" value="1"/>
</dbReference>
<evidence type="ECO:0000313" key="4">
    <source>
        <dbReference type="Proteomes" id="UP001550739"/>
    </source>
</evidence>
<name>A0ABV2ZCC3_9ACTN</name>
<dbReference type="GO" id="GO:0016787">
    <property type="term" value="F:hydrolase activity"/>
    <property type="evidence" value="ECO:0007669"/>
    <property type="project" value="UniProtKB-KW"/>
</dbReference>
<dbReference type="EMBL" id="JBEZVE010000003">
    <property type="protein sequence ID" value="MEU3780202.1"/>
    <property type="molecule type" value="Genomic_DNA"/>
</dbReference>
<dbReference type="RefSeq" id="WP_334577485.1">
    <property type="nucleotide sequence ID" value="NZ_JBEZVE010000003.1"/>
</dbReference>
<dbReference type="PANTHER" id="PTHR46044">
    <property type="entry name" value="NITRILASE"/>
    <property type="match status" value="1"/>
</dbReference>
<evidence type="ECO:0000313" key="3">
    <source>
        <dbReference type="EMBL" id="MEU3780202.1"/>
    </source>
</evidence>